<keyword evidence="11" id="KW-1185">Reference proteome</keyword>
<comment type="caution">
    <text evidence="10">The sequence shown here is derived from an EMBL/GenBank/DDBJ whole genome shotgun (WGS) entry which is preliminary data.</text>
</comment>
<gene>
    <name evidence="10" type="ORF">BJ875DRAFT_365493</name>
</gene>
<dbReference type="SUPFAM" id="SSF51445">
    <property type="entry name" value="(Trans)glycosidases"/>
    <property type="match status" value="1"/>
</dbReference>
<evidence type="ECO:0000256" key="2">
    <source>
        <dbReference type="ARBA" id="ARBA00004613"/>
    </source>
</evidence>
<dbReference type="GO" id="GO:0005576">
    <property type="term" value="C:extracellular region"/>
    <property type="evidence" value="ECO:0007669"/>
    <property type="project" value="UniProtKB-SubCell"/>
</dbReference>
<reference evidence="10" key="1">
    <citation type="journal article" date="2021" name="IMA Fungus">
        <title>Genomic characterization of three marine fungi, including Emericellopsis atlantica sp. nov. with signatures of a generalist lifestyle and marine biomass degradation.</title>
        <authorList>
            <person name="Hagestad O.C."/>
            <person name="Hou L."/>
            <person name="Andersen J.H."/>
            <person name="Hansen E.H."/>
            <person name="Altermark B."/>
            <person name="Li C."/>
            <person name="Kuhnert E."/>
            <person name="Cox R.J."/>
            <person name="Crous P.W."/>
            <person name="Spatafora J.W."/>
            <person name="Lail K."/>
            <person name="Amirebrahimi M."/>
            <person name="Lipzen A."/>
            <person name="Pangilinan J."/>
            <person name="Andreopoulos W."/>
            <person name="Hayes R.D."/>
            <person name="Ng V."/>
            <person name="Grigoriev I.V."/>
            <person name="Jackson S.A."/>
            <person name="Sutton T.D.S."/>
            <person name="Dobson A.D.W."/>
            <person name="Rama T."/>
        </authorList>
    </citation>
    <scope>NUCLEOTIDE SEQUENCE</scope>
    <source>
        <strain evidence="10">TRa018bII</strain>
    </source>
</reference>
<dbReference type="OrthoDB" id="428177at2759"/>
<evidence type="ECO:0000256" key="3">
    <source>
        <dbReference type="ARBA" id="ARBA00005641"/>
    </source>
</evidence>
<comment type="catalytic activity">
    <reaction evidence="1">
        <text>Random hydrolysis of (1-&gt;4)-beta-D-mannosidic linkages in mannans, galactomannans and glucomannans.</text>
        <dbReference type="EC" id="3.2.1.78"/>
    </reaction>
</comment>
<comment type="similarity">
    <text evidence="3">Belongs to the glycosyl hydrolase 5 (cellulase A) family.</text>
</comment>
<comment type="subcellular location">
    <subcellularLocation>
        <location evidence="2">Secreted</location>
    </subcellularLocation>
</comment>
<accession>A0A9P8CAG4</accession>
<dbReference type="Gene3D" id="3.20.20.80">
    <property type="entry name" value="Glycosidases"/>
    <property type="match status" value="1"/>
</dbReference>
<feature type="domain" description="Glycoside hydrolase family 5" evidence="9">
    <location>
        <begin position="16"/>
        <end position="278"/>
    </location>
</feature>
<name>A0A9P8CAG4_9HELO</name>
<dbReference type="InterPro" id="IPR017853">
    <property type="entry name" value="GH"/>
</dbReference>
<keyword evidence="5" id="KW-0964">Secreted</keyword>
<evidence type="ECO:0000313" key="10">
    <source>
        <dbReference type="EMBL" id="KAG9239475.1"/>
    </source>
</evidence>
<evidence type="ECO:0000256" key="4">
    <source>
        <dbReference type="ARBA" id="ARBA00012706"/>
    </source>
</evidence>
<evidence type="ECO:0000256" key="7">
    <source>
        <dbReference type="ARBA" id="ARBA00022801"/>
    </source>
</evidence>
<dbReference type="InterPro" id="IPR001547">
    <property type="entry name" value="Glyco_hydro_5"/>
</dbReference>
<organism evidence="10 11">
    <name type="scientific">Amylocarpus encephaloides</name>
    <dbReference type="NCBI Taxonomy" id="45428"/>
    <lineage>
        <taxon>Eukaryota</taxon>
        <taxon>Fungi</taxon>
        <taxon>Dikarya</taxon>
        <taxon>Ascomycota</taxon>
        <taxon>Pezizomycotina</taxon>
        <taxon>Leotiomycetes</taxon>
        <taxon>Helotiales</taxon>
        <taxon>Helotiales incertae sedis</taxon>
        <taxon>Amylocarpus</taxon>
    </lineage>
</organism>
<evidence type="ECO:0000256" key="5">
    <source>
        <dbReference type="ARBA" id="ARBA00022525"/>
    </source>
</evidence>
<dbReference type="Pfam" id="PF26410">
    <property type="entry name" value="GH5_mannosidase"/>
    <property type="match status" value="1"/>
</dbReference>
<proteinExistence type="inferred from homology"/>
<dbReference type="Proteomes" id="UP000824998">
    <property type="component" value="Unassembled WGS sequence"/>
</dbReference>
<evidence type="ECO:0000256" key="8">
    <source>
        <dbReference type="ARBA" id="ARBA00023295"/>
    </source>
</evidence>
<evidence type="ECO:0000256" key="6">
    <source>
        <dbReference type="ARBA" id="ARBA00022729"/>
    </source>
</evidence>
<keyword evidence="6" id="KW-0732">Signal</keyword>
<evidence type="ECO:0000259" key="9">
    <source>
        <dbReference type="Pfam" id="PF26410"/>
    </source>
</evidence>
<keyword evidence="8" id="KW-0326">Glycosidase</keyword>
<sequence length="400" mass="45001">METFLEPNNVVLRRNSYVYREGTTLKLQGQPWTASGANVYWLGLDENVVPPAGSPYYAPLQASYPTHGRITEAMATLVTMGARTIRSQTLGVSVGNPLSLMPSLGVYNEQAFDSMDWAVFQARQHGLRIIPPLVDDYDYYHGGKFTFLRWRGYNITGSDRPLPADTMKFYTDPTIVQDFKSYIEHLMTHLNPYTGLTYAEDPTIIAYETGNELKGITWGDQDVPNEWTREICQLIKKLGPKKLCVDGTYGINSTHFAVSEVDIFSNHYYPLNITLLKSDIDSVEKSDRVYIAGELGWSDTRGDSLAGFLDVILQKQKVAAGSMFWSLFGRNVPDCSKFVDHSDGFTLHYNNPNNSAATDGLISTIRQHYFAMQNITVDSYLPSVPCPRNYIPGYDASYYL</sequence>
<dbReference type="AlphaFoldDB" id="A0A9P8CAG4"/>
<protein>
    <recommendedName>
        <fullName evidence="4">mannan endo-1,4-beta-mannosidase</fullName>
        <ecNumber evidence="4">3.2.1.78</ecNumber>
    </recommendedName>
</protein>
<dbReference type="GO" id="GO:0016985">
    <property type="term" value="F:mannan endo-1,4-beta-mannosidase activity"/>
    <property type="evidence" value="ECO:0007669"/>
    <property type="project" value="UniProtKB-EC"/>
</dbReference>
<dbReference type="PANTHER" id="PTHR31451:SF39">
    <property type="entry name" value="MANNAN ENDO-1,4-BETA-MANNOSIDASE 1"/>
    <property type="match status" value="1"/>
</dbReference>
<evidence type="ECO:0000313" key="11">
    <source>
        <dbReference type="Proteomes" id="UP000824998"/>
    </source>
</evidence>
<dbReference type="EMBL" id="MU251358">
    <property type="protein sequence ID" value="KAG9239475.1"/>
    <property type="molecule type" value="Genomic_DNA"/>
</dbReference>
<keyword evidence="7 10" id="KW-0378">Hydrolase</keyword>
<dbReference type="PANTHER" id="PTHR31451">
    <property type="match status" value="1"/>
</dbReference>
<dbReference type="InterPro" id="IPR045053">
    <property type="entry name" value="MAN-like"/>
</dbReference>
<evidence type="ECO:0000256" key="1">
    <source>
        <dbReference type="ARBA" id="ARBA00001678"/>
    </source>
</evidence>
<dbReference type="EC" id="3.2.1.78" evidence="4"/>